<reference evidence="1" key="1">
    <citation type="submission" date="2019-08" db="EMBL/GenBank/DDBJ databases">
        <title>Genome sequence of Clostridiales bacterium MT110.</title>
        <authorList>
            <person name="Cao J."/>
        </authorList>
    </citation>
    <scope>NUCLEOTIDE SEQUENCE</scope>
    <source>
        <strain evidence="1">MT110</strain>
    </source>
</reference>
<evidence type="ECO:0000313" key="2">
    <source>
        <dbReference type="Proteomes" id="UP000594014"/>
    </source>
</evidence>
<gene>
    <name evidence="1" type="ORF">FRZ06_13145</name>
</gene>
<dbReference type="EMBL" id="CP042469">
    <property type="protein sequence ID" value="QOX64217.1"/>
    <property type="molecule type" value="Genomic_DNA"/>
</dbReference>
<name>A0ACD1ACN4_9FIRM</name>
<proteinExistence type="predicted"/>
<organism evidence="1 2">
    <name type="scientific">Anoxybacterium hadale</name>
    <dbReference type="NCBI Taxonomy" id="3408580"/>
    <lineage>
        <taxon>Bacteria</taxon>
        <taxon>Bacillati</taxon>
        <taxon>Bacillota</taxon>
        <taxon>Clostridia</taxon>
        <taxon>Peptostreptococcales</taxon>
        <taxon>Anaerovoracaceae</taxon>
        <taxon>Anoxybacterium</taxon>
    </lineage>
</organism>
<keyword evidence="2" id="KW-1185">Reference proteome</keyword>
<dbReference type="Proteomes" id="UP000594014">
    <property type="component" value="Chromosome"/>
</dbReference>
<accession>A0ACD1ACN4</accession>
<protein>
    <submittedName>
        <fullName evidence="1">Tyrosine-type recombinase/integrase</fullName>
    </submittedName>
</protein>
<evidence type="ECO:0000313" key="1">
    <source>
        <dbReference type="EMBL" id="QOX64217.1"/>
    </source>
</evidence>
<sequence length="75" mass="8312">MVPYCLRHTYCTDLQDAGVPINVAKELMGHSDISITAKIYTHHSETSYNNAKNLINNMHNGTKTPTLSPTSPIQL</sequence>